<dbReference type="OrthoDB" id="341967at2"/>
<dbReference type="SMART" id="SM00044">
    <property type="entry name" value="CYCc"/>
    <property type="match status" value="1"/>
</dbReference>
<keyword evidence="1" id="KW-0547">Nucleotide-binding</keyword>
<dbReference type="InterPro" id="IPR001054">
    <property type="entry name" value="A/G_cyclase"/>
</dbReference>
<dbReference type="Gene3D" id="1.10.150.50">
    <property type="entry name" value="Transcription Factor, Ets-1"/>
    <property type="match status" value="1"/>
</dbReference>
<sequence length="1091" mass="115780">MTQGPGRLSEFLSRIGLERLRDRLAAEDVDMSVLPLLDEEDLKGLGLNLGERKRLLRAVAELGARAEGGAPPRDDALAGAVQLRRLSVLFCDMVGATRLGEELGIDRMQIVLQRYCQTAQRIAARHDGHLAMSQGDGLVLLFGYPRVVEGFAERCVAAASELQGALARAPVTFAGRAPVRIATRIGIASGQALVGERGEDAPGGVHLVGPAVNRAARLQALARPNAIIVDRATRELTAAAVAYGAPRSVRLRGFSEPAEVFRVVGMSAPAADRPVALLDRAAETALLRKLWRRARRGHPATLTIHGGPGIGKSALVQHFLTREVGPSARVIRLRASAMATHSPLRPVAEALAELTGPDPPPAALAALLGAAPESAERTARFVGLAAAPEGDAGSGADERAAILDLLARWIVAGDDRPTAAVLENAQWADDATRALLSRAARQAQLEGSRFLMIVVTRDDAPPPGFDQGRDRALALPPLPEDAANLLLDRALSGAPIPQSVREHILRRSDGNPLMLESLGHALRRRRLAELADAVEVPHTIYESVAMRLDALSAGREAIEALAALGAPADPALLGRILRADAGTVDAALAALDRAGLIERTLAHGRETIAFRHQVCRDVVLERLAGPARERLHLAVYRALAREGGAPHRPDILARHALAGRDWANAARHALEAGLGYLVRSALPEAGRHLDMAMDALARLPAGPEVDRDRLRAVAGLAAVERSRFGIASDRSAELGRQAVALARAVGDAKAELLALNGLYSHALVRADYRRADSFAKALSKAAERCADDDFRMIGGRAIGAVALHRGDQATARRRLERALAQYERDAHLPLAHAHGYDHAEICAALLAMSLWIGGDLRGARRMGAWAIAHARAIDHAHSLAQAISFRVMWGALARQGAEMAELAAEGVALSEKHGIRVMRAAARLFPFAGGLCLQPDAPAAAQMADLASRVAEFRAANPFNYVPLLNSVLAEAHLRAGDLPAAQIALAEAQKAEARTEETWTCAEVLRMRARLAAAQGDGKAARRLRGRALGAARRTQAATIALRIACDMAEADPRPATAGAVRAALARLTSRDGGWDVRRAAAILRAGAHG</sequence>
<dbReference type="PROSITE" id="PS50125">
    <property type="entry name" value="GUANYLATE_CYCLASE_2"/>
    <property type="match status" value="1"/>
</dbReference>
<dbReference type="Gene3D" id="3.40.50.300">
    <property type="entry name" value="P-loop containing nucleotide triphosphate hydrolases"/>
    <property type="match status" value="1"/>
</dbReference>
<dbReference type="RefSeq" id="WP_072747279.1">
    <property type="nucleotide sequence ID" value="NZ_FOHL01000005.1"/>
</dbReference>
<dbReference type="GO" id="GO:0005524">
    <property type="term" value="F:ATP binding"/>
    <property type="evidence" value="ECO:0007669"/>
    <property type="project" value="UniProtKB-KW"/>
</dbReference>
<dbReference type="Pfam" id="PF00536">
    <property type="entry name" value="SAM_1"/>
    <property type="match status" value="1"/>
</dbReference>
<dbReference type="GO" id="GO:0004016">
    <property type="term" value="F:adenylate cyclase activity"/>
    <property type="evidence" value="ECO:0007669"/>
    <property type="project" value="TreeGrafter"/>
</dbReference>
<dbReference type="CDD" id="cd09487">
    <property type="entry name" value="SAM_superfamily"/>
    <property type="match status" value="1"/>
</dbReference>
<protein>
    <submittedName>
        <fullName evidence="4">SAM domain (Sterile alpha motif)</fullName>
    </submittedName>
</protein>
<evidence type="ECO:0000313" key="4">
    <source>
        <dbReference type="EMBL" id="SHN67096.1"/>
    </source>
</evidence>
<dbReference type="Pfam" id="PF13191">
    <property type="entry name" value="AAA_16"/>
    <property type="match status" value="1"/>
</dbReference>
<dbReference type="PANTHER" id="PTHR16305">
    <property type="entry name" value="TESTICULAR SOLUBLE ADENYLYL CYCLASE"/>
    <property type="match status" value="1"/>
</dbReference>
<dbReference type="STRING" id="1189325.SAMN04488119_10566"/>
<evidence type="ECO:0000259" key="3">
    <source>
        <dbReference type="PROSITE" id="PS50125"/>
    </source>
</evidence>
<dbReference type="AlphaFoldDB" id="A0A1M7T8R1"/>
<dbReference type="Pfam" id="PF00211">
    <property type="entry name" value="Guanylate_cyc"/>
    <property type="match status" value="1"/>
</dbReference>
<feature type="domain" description="Guanylate cyclase" evidence="3">
    <location>
        <begin position="87"/>
        <end position="219"/>
    </location>
</feature>
<dbReference type="GO" id="GO:0035556">
    <property type="term" value="P:intracellular signal transduction"/>
    <property type="evidence" value="ECO:0007669"/>
    <property type="project" value="InterPro"/>
</dbReference>
<evidence type="ECO:0000256" key="1">
    <source>
        <dbReference type="ARBA" id="ARBA00022741"/>
    </source>
</evidence>
<dbReference type="GO" id="GO:0005737">
    <property type="term" value="C:cytoplasm"/>
    <property type="evidence" value="ECO:0007669"/>
    <property type="project" value="TreeGrafter"/>
</dbReference>
<dbReference type="InterPro" id="IPR001660">
    <property type="entry name" value="SAM"/>
</dbReference>
<gene>
    <name evidence="4" type="ORF">SAMN05216200_10565</name>
</gene>
<dbReference type="EMBL" id="FRDL01000005">
    <property type="protein sequence ID" value="SHN67096.1"/>
    <property type="molecule type" value="Genomic_DNA"/>
</dbReference>
<keyword evidence="5" id="KW-1185">Reference proteome</keyword>
<organism evidence="4 5">
    <name type="scientific">Oceanicella actignis</name>
    <dbReference type="NCBI Taxonomy" id="1189325"/>
    <lineage>
        <taxon>Bacteria</taxon>
        <taxon>Pseudomonadati</taxon>
        <taxon>Pseudomonadota</taxon>
        <taxon>Alphaproteobacteria</taxon>
        <taxon>Rhodobacterales</taxon>
        <taxon>Paracoccaceae</taxon>
        <taxon>Oceanicella</taxon>
    </lineage>
</organism>
<name>A0A1M7T8R1_9RHOB</name>
<accession>A0A1M7T8R1</accession>
<dbReference type="CDD" id="cd07302">
    <property type="entry name" value="CHD"/>
    <property type="match status" value="1"/>
</dbReference>
<reference evidence="4 5" key="1">
    <citation type="submission" date="2016-12" db="EMBL/GenBank/DDBJ databases">
        <authorList>
            <person name="Song W.-J."/>
            <person name="Kurnit D.M."/>
        </authorList>
    </citation>
    <scope>NUCLEOTIDE SEQUENCE [LARGE SCALE GENOMIC DNA]</scope>
    <source>
        <strain evidence="4 5">CGMCC 1.10808</strain>
    </source>
</reference>
<dbReference type="InterPro" id="IPR027417">
    <property type="entry name" value="P-loop_NTPase"/>
</dbReference>
<dbReference type="PANTHER" id="PTHR16305:SF28">
    <property type="entry name" value="GUANYLATE CYCLASE DOMAIN-CONTAINING PROTEIN"/>
    <property type="match status" value="1"/>
</dbReference>
<dbReference type="SMART" id="SM00454">
    <property type="entry name" value="SAM"/>
    <property type="match status" value="1"/>
</dbReference>
<dbReference type="SUPFAM" id="SSF52540">
    <property type="entry name" value="P-loop containing nucleoside triphosphate hydrolases"/>
    <property type="match status" value="1"/>
</dbReference>
<dbReference type="Proteomes" id="UP000184066">
    <property type="component" value="Unassembled WGS sequence"/>
</dbReference>
<dbReference type="InterPro" id="IPR041664">
    <property type="entry name" value="AAA_16"/>
</dbReference>
<dbReference type="InterPro" id="IPR029787">
    <property type="entry name" value="Nucleotide_cyclase"/>
</dbReference>
<evidence type="ECO:0000313" key="5">
    <source>
        <dbReference type="Proteomes" id="UP000184066"/>
    </source>
</evidence>
<keyword evidence="2" id="KW-0067">ATP-binding</keyword>
<evidence type="ECO:0000256" key="2">
    <source>
        <dbReference type="ARBA" id="ARBA00022840"/>
    </source>
</evidence>
<dbReference type="InterPro" id="IPR013761">
    <property type="entry name" value="SAM/pointed_sf"/>
</dbReference>
<dbReference type="SUPFAM" id="SSF47769">
    <property type="entry name" value="SAM/Pointed domain"/>
    <property type="match status" value="1"/>
</dbReference>
<dbReference type="SUPFAM" id="SSF55073">
    <property type="entry name" value="Nucleotide cyclase"/>
    <property type="match status" value="1"/>
</dbReference>
<dbReference type="Gene3D" id="3.30.70.1230">
    <property type="entry name" value="Nucleotide cyclase"/>
    <property type="match status" value="1"/>
</dbReference>
<proteinExistence type="predicted"/>
<dbReference type="GO" id="GO:0009190">
    <property type="term" value="P:cyclic nucleotide biosynthetic process"/>
    <property type="evidence" value="ECO:0007669"/>
    <property type="project" value="InterPro"/>
</dbReference>